<feature type="region of interest" description="Disordered" evidence="1">
    <location>
        <begin position="34"/>
        <end position="194"/>
    </location>
</feature>
<evidence type="ECO:0000313" key="3">
    <source>
        <dbReference type="EMBL" id="KIK58408.1"/>
    </source>
</evidence>
<organism evidence="3 4">
    <name type="scientific">Collybiopsis luxurians FD-317 M1</name>
    <dbReference type="NCBI Taxonomy" id="944289"/>
    <lineage>
        <taxon>Eukaryota</taxon>
        <taxon>Fungi</taxon>
        <taxon>Dikarya</taxon>
        <taxon>Basidiomycota</taxon>
        <taxon>Agaricomycotina</taxon>
        <taxon>Agaricomycetes</taxon>
        <taxon>Agaricomycetidae</taxon>
        <taxon>Agaricales</taxon>
        <taxon>Marasmiineae</taxon>
        <taxon>Omphalotaceae</taxon>
        <taxon>Collybiopsis</taxon>
        <taxon>Collybiopsis luxurians</taxon>
    </lineage>
</organism>
<dbReference type="PROSITE" id="PS00036">
    <property type="entry name" value="BZIP_BASIC"/>
    <property type="match status" value="1"/>
</dbReference>
<dbReference type="HOGENOM" id="CLU_1161253_0_0_1"/>
<feature type="compositionally biased region" description="Basic residues" evidence="1">
    <location>
        <begin position="179"/>
        <end position="194"/>
    </location>
</feature>
<keyword evidence="4" id="KW-1185">Reference proteome</keyword>
<dbReference type="AlphaFoldDB" id="A0A0D0CRX9"/>
<evidence type="ECO:0000259" key="2">
    <source>
        <dbReference type="PROSITE" id="PS50217"/>
    </source>
</evidence>
<feature type="compositionally biased region" description="Low complexity" evidence="1">
    <location>
        <begin position="73"/>
        <end position="89"/>
    </location>
</feature>
<accession>A0A0D0CRX9</accession>
<dbReference type="PROSITE" id="PS50217">
    <property type="entry name" value="BZIP"/>
    <property type="match status" value="1"/>
</dbReference>
<dbReference type="OrthoDB" id="2257100at2759"/>
<dbReference type="Gene3D" id="3.30.160.60">
    <property type="entry name" value="Classic Zinc Finger"/>
    <property type="match status" value="1"/>
</dbReference>
<reference evidence="3 4" key="1">
    <citation type="submission" date="2014-04" db="EMBL/GenBank/DDBJ databases">
        <title>Evolutionary Origins and Diversification of the Mycorrhizal Mutualists.</title>
        <authorList>
            <consortium name="DOE Joint Genome Institute"/>
            <consortium name="Mycorrhizal Genomics Consortium"/>
            <person name="Kohler A."/>
            <person name="Kuo A."/>
            <person name="Nagy L.G."/>
            <person name="Floudas D."/>
            <person name="Copeland A."/>
            <person name="Barry K.W."/>
            <person name="Cichocki N."/>
            <person name="Veneault-Fourrey C."/>
            <person name="LaButti K."/>
            <person name="Lindquist E.A."/>
            <person name="Lipzen A."/>
            <person name="Lundell T."/>
            <person name="Morin E."/>
            <person name="Murat C."/>
            <person name="Riley R."/>
            <person name="Ohm R."/>
            <person name="Sun H."/>
            <person name="Tunlid A."/>
            <person name="Henrissat B."/>
            <person name="Grigoriev I.V."/>
            <person name="Hibbett D.S."/>
            <person name="Martin F."/>
        </authorList>
    </citation>
    <scope>NUCLEOTIDE SEQUENCE [LARGE SCALE GENOMIC DNA]</scope>
    <source>
        <strain evidence="3 4">FD-317 M1</strain>
    </source>
</reference>
<dbReference type="Proteomes" id="UP000053593">
    <property type="component" value="Unassembled WGS sequence"/>
</dbReference>
<dbReference type="InterPro" id="IPR004827">
    <property type="entry name" value="bZIP"/>
</dbReference>
<feature type="domain" description="BZIP" evidence="2">
    <location>
        <begin position="174"/>
        <end position="225"/>
    </location>
</feature>
<evidence type="ECO:0000256" key="1">
    <source>
        <dbReference type="SAM" id="MobiDB-lite"/>
    </source>
</evidence>
<gene>
    <name evidence="3" type="ORF">GYMLUDRAFT_45300</name>
</gene>
<proteinExistence type="predicted"/>
<protein>
    <recommendedName>
        <fullName evidence="2">BZIP domain-containing protein</fullName>
    </recommendedName>
</protein>
<feature type="compositionally biased region" description="Acidic residues" evidence="1">
    <location>
        <begin position="156"/>
        <end position="166"/>
    </location>
</feature>
<dbReference type="GO" id="GO:0003700">
    <property type="term" value="F:DNA-binding transcription factor activity"/>
    <property type="evidence" value="ECO:0007669"/>
    <property type="project" value="InterPro"/>
</dbReference>
<sequence>MESNNMYSYFDPTGGLQDPSAAAAEAYLRSTLADPSQSSYMTEPQIEAQAQGSYIPQHEPLPPAFAHMHHHTSSSSSAGSASNSHGNSNRTRHNSPTSPLDHPVTSYHTGSASSSRGDSNMPRRSSPSSPMDHPVSSYQTSSRPRRSPNQRMLSLPDDDDDSEDEPLPPNASAKERSDWKKRRNTKAARRSRKRKAIYTERLEATVERLRLEKETWKTRALTLRQLLKSHNLPCPDFDD</sequence>
<dbReference type="CDD" id="cd12193">
    <property type="entry name" value="bZIP_GCN4"/>
    <property type="match status" value="1"/>
</dbReference>
<dbReference type="InterPro" id="IPR046347">
    <property type="entry name" value="bZIP_sf"/>
</dbReference>
<feature type="compositionally biased region" description="Polar residues" evidence="1">
    <location>
        <begin position="106"/>
        <end position="118"/>
    </location>
</feature>
<dbReference type="EMBL" id="KN834785">
    <property type="protein sequence ID" value="KIK58408.1"/>
    <property type="molecule type" value="Genomic_DNA"/>
</dbReference>
<evidence type="ECO:0000313" key="4">
    <source>
        <dbReference type="Proteomes" id="UP000053593"/>
    </source>
</evidence>
<dbReference type="SUPFAM" id="SSF57959">
    <property type="entry name" value="Leucine zipper domain"/>
    <property type="match status" value="1"/>
</dbReference>
<feature type="compositionally biased region" description="Polar residues" evidence="1">
    <location>
        <begin position="34"/>
        <end position="54"/>
    </location>
</feature>
<name>A0A0D0CRX9_9AGAR</name>
<dbReference type="SMART" id="SM00338">
    <property type="entry name" value="BRLZ"/>
    <property type="match status" value="1"/>
</dbReference>